<keyword evidence="4 5" id="KW-0472">Membrane</keyword>
<dbReference type="RefSeq" id="WP_045461512.1">
    <property type="nucleotide sequence ID" value="NZ_BBLT01000003.1"/>
</dbReference>
<dbReference type="OrthoDB" id="7960583at2"/>
<evidence type="ECO:0000256" key="4">
    <source>
        <dbReference type="ARBA" id="ARBA00023136"/>
    </source>
</evidence>
<accession>A0A098LDI2</accession>
<keyword evidence="3 5" id="KW-1133">Transmembrane helix</keyword>
<gene>
    <name evidence="6" type="ORF">MYP_1722</name>
</gene>
<protein>
    <submittedName>
        <fullName evidence="6">DoxX-like family protein</fullName>
    </submittedName>
</protein>
<proteinExistence type="predicted"/>
<dbReference type="STRING" id="153721.MYP_1722"/>
<feature type="transmembrane region" description="Helical" evidence="5">
    <location>
        <begin position="95"/>
        <end position="113"/>
    </location>
</feature>
<dbReference type="EMBL" id="BBLT01000003">
    <property type="protein sequence ID" value="GAL84494.1"/>
    <property type="molecule type" value="Genomic_DNA"/>
</dbReference>
<evidence type="ECO:0000256" key="5">
    <source>
        <dbReference type="SAM" id="Phobius"/>
    </source>
</evidence>
<name>A0A098LDI2_9BACT</name>
<dbReference type="eggNOG" id="ENOG5033816">
    <property type="taxonomic scope" value="Bacteria"/>
</dbReference>
<feature type="transmembrane region" description="Helical" evidence="5">
    <location>
        <begin position="40"/>
        <end position="65"/>
    </location>
</feature>
<organism evidence="6 7">
    <name type="scientific">Sporocytophaga myxococcoides</name>
    <dbReference type="NCBI Taxonomy" id="153721"/>
    <lineage>
        <taxon>Bacteria</taxon>
        <taxon>Pseudomonadati</taxon>
        <taxon>Bacteroidota</taxon>
        <taxon>Cytophagia</taxon>
        <taxon>Cytophagales</taxon>
        <taxon>Cytophagaceae</taxon>
        <taxon>Sporocytophaga</taxon>
    </lineage>
</organism>
<evidence type="ECO:0000313" key="6">
    <source>
        <dbReference type="EMBL" id="GAL84494.1"/>
    </source>
</evidence>
<dbReference type="PIRSF" id="PIRSF030066">
    <property type="entry name" value="UCP030066"/>
    <property type="match status" value="1"/>
</dbReference>
<dbReference type="Proteomes" id="UP000030185">
    <property type="component" value="Unassembled WGS sequence"/>
</dbReference>
<comment type="caution">
    <text evidence="6">The sequence shown here is derived from an EMBL/GenBank/DDBJ whole genome shotgun (WGS) entry which is preliminary data.</text>
</comment>
<dbReference type="Pfam" id="PF13564">
    <property type="entry name" value="DoxX_2"/>
    <property type="match status" value="1"/>
</dbReference>
<keyword evidence="7" id="KW-1185">Reference proteome</keyword>
<comment type="subcellular location">
    <subcellularLocation>
        <location evidence="1">Membrane</location>
        <topology evidence="1">Multi-pass membrane protein</topology>
    </subcellularLocation>
</comment>
<evidence type="ECO:0000256" key="2">
    <source>
        <dbReference type="ARBA" id="ARBA00022692"/>
    </source>
</evidence>
<evidence type="ECO:0000313" key="7">
    <source>
        <dbReference type="Proteomes" id="UP000030185"/>
    </source>
</evidence>
<dbReference type="GO" id="GO:0016020">
    <property type="term" value="C:membrane"/>
    <property type="evidence" value="ECO:0007669"/>
    <property type="project" value="UniProtKB-SubCell"/>
</dbReference>
<reference evidence="6 7" key="1">
    <citation type="submission" date="2014-09" db="EMBL/GenBank/DDBJ databases">
        <title>Sporocytophaga myxococcoides PG-01 genome sequencing.</title>
        <authorList>
            <person name="Liu L."/>
            <person name="Gao P.J."/>
            <person name="Chen G.J."/>
            <person name="Wang L.S."/>
        </authorList>
    </citation>
    <scope>NUCLEOTIDE SEQUENCE [LARGE SCALE GENOMIC DNA]</scope>
    <source>
        <strain evidence="6 7">PG-01</strain>
    </source>
</reference>
<sequence>MKKEKIIYWVTSVLLALMFAFSSFLYLTKNPELVENFKKLGFPVSFIMMLGTAKLLAAIAFIVPVWNRAKDWAYAGTSFVLIGAVWVHLATQTPFVMPLIALVITAISYWAGIKLHSKESQ</sequence>
<dbReference type="InterPro" id="IPR016944">
    <property type="entry name" value="UCP030066"/>
</dbReference>
<dbReference type="AlphaFoldDB" id="A0A098LDI2"/>
<evidence type="ECO:0000256" key="1">
    <source>
        <dbReference type="ARBA" id="ARBA00004141"/>
    </source>
</evidence>
<evidence type="ECO:0000256" key="3">
    <source>
        <dbReference type="ARBA" id="ARBA00022989"/>
    </source>
</evidence>
<feature type="transmembrane region" description="Helical" evidence="5">
    <location>
        <begin position="72"/>
        <end position="89"/>
    </location>
</feature>
<feature type="transmembrane region" description="Helical" evidence="5">
    <location>
        <begin position="7"/>
        <end position="28"/>
    </location>
</feature>
<keyword evidence="2 5" id="KW-0812">Transmembrane</keyword>
<dbReference type="InterPro" id="IPR032808">
    <property type="entry name" value="DoxX"/>
</dbReference>